<dbReference type="SUPFAM" id="SSF53448">
    <property type="entry name" value="Nucleotide-diphospho-sugar transferases"/>
    <property type="match status" value="1"/>
</dbReference>
<feature type="transmembrane region" description="Helical" evidence="1">
    <location>
        <begin position="450"/>
        <end position="470"/>
    </location>
</feature>
<dbReference type="Pfam" id="PF13632">
    <property type="entry name" value="Glyco_trans_2_3"/>
    <property type="match status" value="1"/>
</dbReference>
<dbReference type="AlphaFoldDB" id="A0A0G0NC91"/>
<keyword evidence="1" id="KW-1133">Transmembrane helix</keyword>
<sequence length="526" mass="61292">MNYLKVSRAPELQGADRRLYRFLEILPGALSWLTLLGLIVLAYFQPVWVAVFLIFFDVYWLLLVLYLGIHLLASYRQLKKNLKINWLAKCQHLGPRSIMIRDNQGQPTTSTLVWQDMYHLIVLPVYLESLEIIRTGLQSLINDGYPTDKMIVVLAMEEATGSEAHDRAKIIEQEFQGKFKQLFWSWHPANIPGEFRGKGSNQAWAARQVKQEIIDAQNIDYHKILVSVFDIDTIVRPGYFGRLTHAFLTVPDPYRASYQPIPVYHNNIWQAPFFSRIAAFSNTFWQMIQQVRSEKLATYSSHSMTWQALVDIDFWSTNMVSEDSRIFFHCFCHYQGVYRVEPLYYPVSMDACLDKRFLITAQNLYKQQRRWGWGVENLPYLIFNTIKRWKNLQNKRKFLSEIFLVQMYGFHSWATYALIIAVVGWTPILLGGDAFNTTVVSTNLPFVTRWLMTLAMIGLVISAILSNLMLPKRPKTVSVWKNLAMVIQWLILPFTIVFFGSIPALEAQTRLLLGKYMGFWHTPKER</sequence>
<name>A0A0G0NC91_9BACT</name>
<dbReference type="PANTHER" id="PTHR36851">
    <property type="entry name" value="UNNAMED PRODUCT"/>
    <property type="match status" value="1"/>
</dbReference>
<dbReference type="PANTHER" id="PTHR36851:SF1">
    <property type="entry name" value="GLYCO_TRANS_2-LIKE DOMAIN-CONTAINING PROTEIN"/>
    <property type="match status" value="1"/>
</dbReference>
<feature type="transmembrane region" description="Helical" evidence="1">
    <location>
        <begin position="402"/>
        <end position="430"/>
    </location>
</feature>
<evidence type="ECO:0000313" key="4">
    <source>
        <dbReference type="Proteomes" id="UP000034048"/>
    </source>
</evidence>
<reference evidence="3 4" key="1">
    <citation type="journal article" date="2015" name="Nature">
        <title>rRNA introns, odd ribosomes, and small enigmatic genomes across a large radiation of phyla.</title>
        <authorList>
            <person name="Brown C.T."/>
            <person name="Hug L.A."/>
            <person name="Thomas B.C."/>
            <person name="Sharon I."/>
            <person name="Castelle C.J."/>
            <person name="Singh A."/>
            <person name="Wilkins M.J."/>
            <person name="Williams K.H."/>
            <person name="Banfield J.F."/>
        </authorList>
    </citation>
    <scope>NUCLEOTIDE SEQUENCE [LARGE SCALE GENOMIC DNA]</scope>
</reference>
<evidence type="ECO:0000259" key="2">
    <source>
        <dbReference type="Pfam" id="PF13632"/>
    </source>
</evidence>
<comment type="caution">
    <text evidence="3">The sequence shown here is derived from an EMBL/GenBank/DDBJ whole genome shotgun (WGS) entry which is preliminary data.</text>
</comment>
<feature type="domain" description="Glycosyltransferase 2-like" evidence="2">
    <location>
        <begin position="226"/>
        <end position="422"/>
    </location>
</feature>
<dbReference type="Gene3D" id="3.90.550.10">
    <property type="entry name" value="Spore Coat Polysaccharide Biosynthesis Protein SpsA, Chain A"/>
    <property type="match status" value="1"/>
</dbReference>
<dbReference type="InterPro" id="IPR029044">
    <property type="entry name" value="Nucleotide-diphossugar_trans"/>
</dbReference>
<dbReference type="EMBL" id="LBWS01000038">
    <property type="protein sequence ID" value="KKR13769.1"/>
    <property type="molecule type" value="Genomic_DNA"/>
</dbReference>
<proteinExistence type="predicted"/>
<feature type="transmembrane region" description="Helical" evidence="1">
    <location>
        <begin position="482"/>
        <end position="505"/>
    </location>
</feature>
<protein>
    <recommendedName>
        <fullName evidence="2">Glycosyltransferase 2-like domain-containing protein</fullName>
    </recommendedName>
</protein>
<accession>A0A0G0NC91</accession>
<evidence type="ECO:0000313" key="3">
    <source>
        <dbReference type="EMBL" id="KKR13769.1"/>
    </source>
</evidence>
<feature type="transmembrane region" description="Helical" evidence="1">
    <location>
        <begin position="50"/>
        <end position="73"/>
    </location>
</feature>
<feature type="transmembrane region" description="Helical" evidence="1">
    <location>
        <begin position="21"/>
        <end position="44"/>
    </location>
</feature>
<organism evidence="3 4">
    <name type="scientific">Candidatus Falkowbacteria bacterium GW2011_GWA2_39_24</name>
    <dbReference type="NCBI Taxonomy" id="1618634"/>
    <lineage>
        <taxon>Bacteria</taxon>
        <taxon>Candidatus Falkowiibacteriota</taxon>
    </lineage>
</organism>
<evidence type="ECO:0000256" key="1">
    <source>
        <dbReference type="SAM" id="Phobius"/>
    </source>
</evidence>
<keyword evidence="1" id="KW-0472">Membrane</keyword>
<gene>
    <name evidence="3" type="ORF">UT42_C0038G0007</name>
</gene>
<dbReference type="InterPro" id="IPR001173">
    <property type="entry name" value="Glyco_trans_2-like"/>
</dbReference>
<dbReference type="Proteomes" id="UP000034048">
    <property type="component" value="Unassembled WGS sequence"/>
</dbReference>
<keyword evidence="1" id="KW-0812">Transmembrane</keyword>